<sequence length="176" mass="19668">MPISMSEAAIEKGSSQSWAHWLALLTARQAEQLSHKDIALLLAEQGVSPWWCQMLAVQFEQHLGRRVVGQDCSGSFSVSVNKTLSGSMDDALAFWQQLVAGEQAFADIPLSRGPDISQTEKWRYWRCGLADGSRLNINIYQKAADKAALSIQHEKLESEAQVEFWRSYWKGRLAAG</sequence>
<accession>J2IGI8</accession>
<dbReference type="PATRIC" id="fig|1197174.4.peg.1231"/>
<protein>
    <submittedName>
        <fullName evidence="1">Uncharacterized protein</fullName>
    </submittedName>
</protein>
<reference evidence="1 2" key="1">
    <citation type="journal article" date="2012" name="J. Bacteriol.">
        <title>Genome Sequence of Pectin-Degrading Alishewanella aestuarii Strain B11T, Isolated from Tidal Flat Sediment.</title>
        <authorList>
            <person name="Jung J."/>
            <person name="Choi S."/>
            <person name="Chun J."/>
            <person name="Park W."/>
        </authorList>
    </citation>
    <scope>NUCLEOTIDE SEQUENCE [LARGE SCALE GENOMIC DNA]</scope>
    <source>
        <strain evidence="1 2">B11</strain>
    </source>
</reference>
<dbReference type="RefSeq" id="WP_008607808.1">
    <property type="nucleotide sequence ID" value="NZ_ALAB01000011.1"/>
</dbReference>
<organism evidence="1 2">
    <name type="scientific">Alishewanella aestuarii B11</name>
    <dbReference type="NCBI Taxonomy" id="1197174"/>
    <lineage>
        <taxon>Bacteria</taxon>
        <taxon>Pseudomonadati</taxon>
        <taxon>Pseudomonadota</taxon>
        <taxon>Gammaproteobacteria</taxon>
        <taxon>Alteromonadales</taxon>
        <taxon>Alteromonadaceae</taxon>
        <taxon>Alishewanella</taxon>
    </lineage>
</organism>
<dbReference type="EMBL" id="ALAB01000011">
    <property type="protein sequence ID" value="EJI85859.1"/>
    <property type="molecule type" value="Genomic_DNA"/>
</dbReference>
<keyword evidence="2" id="KW-1185">Reference proteome</keyword>
<name>J2IGI8_9ALTE</name>
<dbReference type="AlphaFoldDB" id="J2IGI8"/>
<evidence type="ECO:0000313" key="1">
    <source>
        <dbReference type="EMBL" id="EJI85859.1"/>
    </source>
</evidence>
<proteinExistence type="predicted"/>
<dbReference type="Proteomes" id="UP000012043">
    <property type="component" value="Unassembled WGS sequence"/>
</dbReference>
<evidence type="ECO:0000313" key="2">
    <source>
        <dbReference type="Proteomes" id="UP000012043"/>
    </source>
</evidence>
<comment type="caution">
    <text evidence="1">The sequence shown here is derived from an EMBL/GenBank/DDBJ whole genome shotgun (WGS) entry which is preliminary data.</text>
</comment>
<gene>
    <name evidence="1" type="ORF">AEST_12610</name>
</gene>